<accession>A0A7C5Q943</accession>
<evidence type="ECO:0000259" key="5">
    <source>
        <dbReference type="PROSITE" id="PS51371"/>
    </source>
</evidence>
<gene>
    <name evidence="6" type="ORF">ENJ61_07410</name>
</gene>
<sequence length="278" mass="31435">MVRDPVTCGMDSTVREAISVMESHDISSVVVVDRSTRKPVNILTHRDIISAIYHGMLDSTVGELITLLRKDSLITIGEEEPIIEAVRIFEEKSIEHLPVVNAEGHLTGIVTGTDILRGLPKFAFIDPLTGLENRRFLDYIGSRLSVQKTRGLYVLMIDIDDFKRINDTFGHLVGDRVLKSIADTILKSVRTYDNVIRFGGEEIVVILHRIKERSALEIAQRIRRAVESLRFEKHPELRVTVSIGIAPFKESLIETIKRADAAMYEAKRRGKNRVVLLR</sequence>
<dbReference type="SMART" id="SM00116">
    <property type="entry name" value="CBS"/>
    <property type="match status" value="2"/>
</dbReference>
<dbReference type="InterPro" id="IPR046342">
    <property type="entry name" value="CBS_dom_sf"/>
</dbReference>
<dbReference type="SMART" id="SM00267">
    <property type="entry name" value="GGDEF"/>
    <property type="match status" value="1"/>
</dbReference>
<feature type="domain" description="GGDEF" evidence="4">
    <location>
        <begin position="150"/>
        <end position="278"/>
    </location>
</feature>
<dbReference type="SUPFAM" id="SSF54631">
    <property type="entry name" value="CBS-domain pair"/>
    <property type="match status" value="1"/>
</dbReference>
<dbReference type="GO" id="GO:0052621">
    <property type="term" value="F:diguanylate cyclase activity"/>
    <property type="evidence" value="ECO:0007669"/>
    <property type="project" value="UniProtKB-EC"/>
</dbReference>
<feature type="domain" description="CBS" evidence="5">
    <location>
        <begin position="68"/>
        <end position="127"/>
    </location>
</feature>
<dbReference type="Proteomes" id="UP000885792">
    <property type="component" value="Unassembled WGS sequence"/>
</dbReference>
<evidence type="ECO:0000256" key="1">
    <source>
        <dbReference type="ARBA" id="ARBA00012528"/>
    </source>
</evidence>
<dbReference type="EC" id="2.7.7.65" evidence="1"/>
<dbReference type="GO" id="GO:0005886">
    <property type="term" value="C:plasma membrane"/>
    <property type="evidence" value="ECO:0007669"/>
    <property type="project" value="TreeGrafter"/>
</dbReference>
<dbReference type="Gene3D" id="3.30.70.270">
    <property type="match status" value="1"/>
</dbReference>
<organism evidence="6">
    <name type="scientific">Aquifex aeolicus</name>
    <dbReference type="NCBI Taxonomy" id="63363"/>
    <lineage>
        <taxon>Bacteria</taxon>
        <taxon>Pseudomonadati</taxon>
        <taxon>Aquificota</taxon>
        <taxon>Aquificia</taxon>
        <taxon>Aquificales</taxon>
        <taxon>Aquificaceae</taxon>
        <taxon>Aquifex</taxon>
    </lineage>
</organism>
<dbReference type="Gene3D" id="3.10.580.10">
    <property type="entry name" value="CBS-domain"/>
    <property type="match status" value="1"/>
</dbReference>
<keyword evidence="3" id="KW-0129">CBS domain</keyword>
<evidence type="ECO:0000313" key="6">
    <source>
        <dbReference type="EMBL" id="HHJ64718.1"/>
    </source>
</evidence>
<dbReference type="InterPro" id="IPR029787">
    <property type="entry name" value="Nucleotide_cyclase"/>
</dbReference>
<dbReference type="GO" id="GO:1902201">
    <property type="term" value="P:negative regulation of bacterial-type flagellum-dependent cell motility"/>
    <property type="evidence" value="ECO:0007669"/>
    <property type="project" value="TreeGrafter"/>
</dbReference>
<comment type="caution">
    <text evidence="6">The sequence shown here is derived from an EMBL/GenBank/DDBJ whole genome shotgun (WGS) entry which is preliminary data.</text>
</comment>
<dbReference type="AlphaFoldDB" id="A0A7C5Q943"/>
<dbReference type="InterPro" id="IPR050469">
    <property type="entry name" value="Diguanylate_Cyclase"/>
</dbReference>
<evidence type="ECO:0000256" key="2">
    <source>
        <dbReference type="ARBA" id="ARBA00034247"/>
    </source>
</evidence>
<comment type="catalytic activity">
    <reaction evidence="2">
        <text>2 GTP = 3',3'-c-di-GMP + 2 diphosphate</text>
        <dbReference type="Rhea" id="RHEA:24898"/>
        <dbReference type="ChEBI" id="CHEBI:33019"/>
        <dbReference type="ChEBI" id="CHEBI:37565"/>
        <dbReference type="ChEBI" id="CHEBI:58805"/>
        <dbReference type="EC" id="2.7.7.65"/>
    </reaction>
</comment>
<dbReference type="InterPro" id="IPR000644">
    <property type="entry name" value="CBS_dom"/>
</dbReference>
<dbReference type="PANTHER" id="PTHR45138:SF9">
    <property type="entry name" value="DIGUANYLATE CYCLASE DGCM-RELATED"/>
    <property type="match status" value="1"/>
</dbReference>
<proteinExistence type="predicted"/>
<name>A0A7C5Q943_AQUAO</name>
<evidence type="ECO:0000256" key="3">
    <source>
        <dbReference type="PROSITE-ProRule" id="PRU00703"/>
    </source>
</evidence>
<dbReference type="PROSITE" id="PS50887">
    <property type="entry name" value="GGDEF"/>
    <property type="match status" value="1"/>
</dbReference>
<dbReference type="InterPro" id="IPR043128">
    <property type="entry name" value="Rev_trsase/Diguanyl_cyclase"/>
</dbReference>
<dbReference type="EMBL" id="DRNB01000271">
    <property type="protein sequence ID" value="HHJ64718.1"/>
    <property type="molecule type" value="Genomic_DNA"/>
</dbReference>
<dbReference type="PANTHER" id="PTHR45138">
    <property type="entry name" value="REGULATORY COMPONENTS OF SENSORY TRANSDUCTION SYSTEM"/>
    <property type="match status" value="1"/>
</dbReference>
<dbReference type="FunFam" id="3.30.70.270:FF:000001">
    <property type="entry name" value="Diguanylate cyclase domain protein"/>
    <property type="match status" value="1"/>
</dbReference>
<dbReference type="CDD" id="cd01949">
    <property type="entry name" value="GGDEF"/>
    <property type="match status" value="1"/>
</dbReference>
<dbReference type="SUPFAM" id="SSF55073">
    <property type="entry name" value="Nucleotide cyclase"/>
    <property type="match status" value="1"/>
</dbReference>
<dbReference type="Pfam" id="PF00571">
    <property type="entry name" value="CBS"/>
    <property type="match status" value="2"/>
</dbReference>
<feature type="domain" description="CBS" evidence="5">
    <location>
        <begin position="1"/>
        <end position="59"/>
    </location>
</feature>
<protein>
    <recommendedName>
        <fullName evidence="1">diguanylate cyclase</fullName>
        <ecNumber evidence="1">2.7.7.65</ecNumber>
    </recommendedName>
</protein>
<reference evidence="6" key="1">
    <citation type="journal article" date="2020" name="mSystems">
        <title>Genome- and Community-Level Interaction Insights into Carbon Utilization and Element Cycling Functions of Hydrothermarchaeota in Hydrothermal Sediment.</title>
        <authorList>
            <person name="Zhou Z."/>
            <person name="Liu Y."/>
            <person name="Xu W."/>
            <person name="Pan J."/>
            <person name="Luo Z.H."/>
            <person name="Li M."/>
        </authorList>
    </citation>
    <scope>NUCLEOTIDE SEQUENCE [LARGE SCALE GENOMIC DNA]</scope>
    <source>
        <strain evidence="6">HyVt-501</strain>
    </source>
</reference>
<dbReference type="InterPro" id="IPR000160">
    <property type="entry name" value="GGDEF_dom"/>
</dbReference>
<dbReference type="PROSITE" id="PS51371">
    <property type="entry name" value="CBS"/>
    <property type="match status" value="2"/>
</dbReference>
<dbReference type="NCBIfam" id="TIGR00254">
    <property type="entry name" value="GGDEF"/>
    <property type="match status" value="1"/>
</dbReference>
<dbReference type="Pfam" id="PF00990">
    <property type="entry name" value="GGDEF"/>
    <property type="match status" value="1"/>
</dbReference>
<dbReference type="GO" id="GO:0043709">
    <property type="term" value="P:cell adhesion involved in single-species biofilm formation"/>
    <property type="evidence" value="ECO:0007669"/>
    <property type="project" value="TreeGrafter"/>
</dbReference>
<evidence type="ECO:0000259" key="4">
    <source>
        <dbReference type="PROSITE" id="PS50887"/>
    </source>
</evidence>